<name>A0A8G0F875_SALER</name>
<dbReference type="RefSeq" id="WP_139760049.1">
    <property type="nucleotide sequence ID" value="NZ_CP030190.1"/>
</dbReference>
<reference evidence="1" key="1">
    <citation type="submission" date="2020-04" db="EMBL/GenBank/DDBJ databases">
        <title>Tn6777, a novel multidrug-resistant Tn7-like characterized in Salmonella enterica.</title>
        <authorList>
            <person name="Zhang Y."/>
        </authorList>
    </citation>
    <scope>NUCLEOTIDE SEQUENCE</scope>
    <source>
        <strain evidence="1">SCSW714</strain>
    </source>
</reference>
<sequence>MPEDGLRTFRFPADKRGFDRVNGRPWSKTGKQVNFETKNGDGDVIANVHLTWRIFGHEKK</sequence>
<dbReference type="AlphaFoldDB" id="A0A8G0F875"/>
<dbReference type="EMBL" id="CP051213">
    <property type="protein sequence ID" value="QYN67451.1"/>
    <property type="molecule type" value="Genomic_DNA"/>
</dbReference>
<proteinExistence type="predicted"/>
<organism evidence="1">
    <name type="scientific">Salmonella enterica</name>
    <name type="common">Salmonella choleraesuis</name>
    <dbReference type="NCBI Taxonomy" id="28901"/>
    <lineage>
        <taxon>Bacteria</taxon>
        <taxon>Pseudomonadati</taxon>
        <taxon>Pseudomonadota</taxon>
        <taxon>Gammaproteobacteria</taxon>
        <taxon>Enterobacterales</taxon>
        <taxon>Enterobacteriaceae</taxon>
        <taxon>Salmonella</taxon>
    </lineage>
</organism>
<protein>
    <submittedName>
        <fullName evidence="1">Uncharacterized protein</fullName>
    </submittedName>
</protein>
<accession>A0A8G0F875</accession>
<gene>
    <name evidence="1" type="ORF">HGB43_18050</name>
</gene>
<evidence type="ECO:0000313" key="1">
    <source>
        <dbReference type="EMBL" id="QYN67451.1"/>
    </source>
</evidence>